<comment type="caution">
    <text evidence="5">The sequence shown here is derived from an EMBL/GenBank/DDBJ whole genome shotgun (WGS) entry which is preliminary data.</text>
</comment>
<evidence type="ECO:0000313" key="5">
    <source>
        <dbReference type="EMBL" id="MBB6452679.1"/>
    </source>
</evidence>
<dbReference type="GO" id="GO:0003839">
    <property type="term" value="F:gamma-glutamylcyclotransferase activity"/>
    <property type="evidence" value="ECO:0007669"/>
    <property type="project" value="InterPro"/>
</dbReference>
<dbReference type="Pfam" id="PF13772">
    <property type="entry name" value="AIG2_2"/>
    <property type="match status" value="1"/>
</dbReference>
<keyword evidence="6" id="KW-1185">Reference proteome</keyword>
<dbReference type="RefSeq" id="WP_246199934.1">
    <property type="nucleotide sequence ID" value="NZ_CADDWK010000003.1"/>
</dbReference>
<dbReference type="SUPFAM" id="SSF110857">
    <property type="entry name" value="Gamma-glutamyl cyclotransferase-like"/>
    <property type="match status" value="2"/>
</dbReference>
<evidence type="ECO:0000256" key="1">
    <source>
        <dbReference type="ARBA" id="ARBA00023239"/>
    </source>
</evidence>
<sequence length="292" mass="33857">MSPTWKVFVYGTLRKNESNAHYVEDALCIAKQAWTYGKLFDTDLGYPAMITSNKEKVYGEVYEVDANQLEKLDWLEGYKGDGERNDYERITQTIYTDNDNYEALVYIYEPKKVRTKVEISFGDWKCYRLLNQDTHLYFAYGSCMDTERFKIAGVDHLFHNLKGCGILKGYALEYRRKSHDGGRADIVESINKVEGKVYEVDSKAVRYLFRREGVDAGIYRPAFIEVEMDGKVYEDVLTFIVINKDEEVAPPEHYATEILRGAKGIVSEAYYDSLKSNLRDKFRMDPAARLEE</sequence>
<feature type="domain" description="Gamma-glutamylcyclotransferase AIG2-like" evidence="4">
    <location>
        <begin position="7"/>
        <end position="125"/>
    </location>
</feature>
<dbReference type="InterPro" id="IPR036568">
    <property type="entry name" value="GGCT-like_sf"/>
</dbReference>
<feature type="binding site" evidence="3">
    <location>
        <position position="254"/>
    </location>
    <ligand>
        <name>substrate</name>
    </ligand>
</feature>
<dbReference type="InterPro" id="IPR017939">
    <property type="entry name" value="G-Glutamylcylcotransferase"/>
</dbReference>
<keyword evidence="1" id="KW-0456">Lyase</keyword>
<dbReference type="AlphaFoldDB" id="A0A841PUY4"/>
<dbReference type="GO" id="GO:0016740">
    <property type="term" value="F:transferase activity"/>
    <property type="evidence" value="ECO:0007669"/>
    <property type="project" value="UniProtKB-KW"/>
</dbReference>
<proteinExistence type="predicted"/>
<dbReference type="InterPro" id="IPR009288">
    <property type="entry name" value="AIG2-like_dom"/>
</dbReference>
<dbReference type="Gene3D" id="3.10.490.10">
    <property type="entry name" value="Gamma-glutamyl cyclotransferase-like"/>
    <property type="match status" value="2"/>
</dbReference>
<evidence type="ECO:0000313" key="6">
    <source>
        <dbReference type="Proteomes" id="UP000581688"/>
    </source>
</evidence>
<evidence type="ECO:0000256" key="2">
    <source>
        <dbReference type="PIRSR" id="PIRSR617939-1"/>
    </source>
</evidence>
<dbReference type="PANTHER" id="PTHR12935">
    <property type="entry name" value="GAMMA-GLUTAMYLCYCLOTRANSFERASE"/>
    <property type="match status" value="1"/>
</dbReference>
<dbReference type="Pfam" id="PF06094">
    <property type="entry name" value="GGACT"/>
    <property type="match status" value="1"/>
</dbReference>
<feature type="active site" description="Proton acceptor" evidence="2">
    <location>
        <position position="212"/>
    </location>
</feature>
<reference evidence="5 6" key="1">
    <citation type="submission" date="2020-08" db="EMBL/GenBank/DDBJ databases">
        <title>Genomic Encyclopedia of Type Strains, Phase IV (KMG-IV): sequencing the most valuable type-strain genomes for metagenomic binning, comparative biology and taxonomic classification.</title>
        <authorList>
            <person name="Goeker M."/>
        </authorList>
    </citation>
    <scope>NUCLEOTIDE SEQUENCE [LARGE SCALE GENOMIC DNA]</scope>
    <source>
        <strain evidence="5 6">DSM 19612</strain>
    </source>
</reference>
<gene>
    <name evidence="5" type="ORF">HNQ94_001125</name>
</gene>
<keyword evidence="5" id="KW-0808">Transferase</keyword>
<dbReference type="CDD" id="cd06661">
    <property type="entry name" value="GGCT_like"/>
    <property type="match status" value="2"/>
</dbReference>
<dbReference type="EMBL" id="JACHGH010000003">
    <property type="protein sequence ID" value="MBB6452679.1"/>
    <property type="molecule type" value="Genomic_DNA"/>
</dbReference>
<dbReference type="PANTHER" id="PTHR12935:SF0">
    <property type="entry name" value="GAMMA-GLUTAMYLCYCLOTRANSFERASE"/>
    <property type="match status" value="1"/>
</dbReference>
<accession>A0A841PUY4</accession>
<feature type="binding site" evidence="3">
    <location>
        <begin position="137"/>
        <end position="142"/>
    </location>
    <ligand>
        <name>substrate</name>
    </ligand>
</feature>
<evidence type="ECO:0000256" key="3">
    <source>
        <dbReference type="PIRSR" id="PIRSR617939-2"/>
    </source>
</evidence>
<protein>
    <submittedName>
        <fullName evidence="5">Gamma-glutamylcyclotransferase (GGCT)/AIG2-like uncharacterized protein YtfP</fullName>
    </submittedName>
</protein>
<dbReference type="Proteomes" id="UP000581688">
    <property type="component" value="Unassembled WGS sequence"/>
</dbReference>
<dbReference type="InterPro" id="IPR013024">
    <property type="entry name" value="GGCT-like"/>
</dbReference>
<name>A0A841PUY4_9BACI</name>
<organism evidence="5 6">
    <name type="scientific">Salirhabdus euzebyi</name>
    <dbReference type="NCBI Taxonomy" id="394506"/>
    <lineage>
        <taxon>Bacteria</taxon>
        <taxon>Bacillati</taxon>
        <taxon>Bacillota</taxon>
        <taxon>Bacilli</taxon>
        <taxon>Bacillales</taxon>
        <taxon>Bacillaceae</taxon>
        <taxon>Salirhabdus</taxon>
    </lineage>
</organism>
<evidence type="ECO:0000259" key="4">
    <source>
        <dbReference type="Pfam" id="PF06094"/>
    </source>
</evidence>